<dbReference type="EMBL" id="JACHDN010000001">
    <property type="protein sequence ID" value="MBB5474498.1"/>
    <property type="molecule type" value="Genomic_DNA"/>
</dbReference>
<keyword evidence="5" id="KW-0547">Nucleotide-binding</keyword>
<dbReference type="GO" id="GO:0005524">
    <property type="term" value="F:ATP binding"/>
    <property type="evidence" value="ECO:0007669"/>
    <property type="project" value="UniProtKB-KW"/>
</dbReference>
<dbReference type="Proteomes" id="UP000321723">
    <property type="component" value="Unassembled WGS sequence"/>
</dbReference>
<evidence type="ECO:0000313" key="14">
    <source>
        <dbReference type="Proteomes" id="UP000564629"/>
    </source>
</evidence>
<evidence type="ECO:0000256" key="5">
    <source>
        <dbReference type="ARBA" id="ARBA00022741"/>
    </source>
</evidence>
<keyword evidence="9" id="KW-0812">Transmembrane</keyword>
<dbReference type="Gene3D" id="3.30.565.10">
    <property type="entry name" value="Histidine kinase-like ATPase, C-terminal domain"/>
    <property type="match status" value="1"/>
</dbReference>
<evidence type="ECO:0000256" key="1">
    <source>
        <dbReference type="ARBA" id="ARBA00000085"/>
    </source>
</evidence>
<keyword evidence="9" id="KW-1133">Transmembrane helix</keyword>
<dbReference type="GO" id="GO:0016020">
    <property type="term" value="C:membrane"/>
    <property type="evidence" value="ECO:0007669"/>
    <property type="project" value="InterPro"/>
</dbReference>
<evidence type="ECO:0000313" key="11">
    <source>
        <dbReference type="EMBL" id="GEL47566.1"/>
    </source>
</evidence>
<keyword evidence="3" id="KW-0597">Phosphoprotein</keyword>
<dbReference type="Proteomes" id="UP000564629">
    <property type="component" value="Unassembled WGS sequence"/>
</dbReference>
<keyword evidence="6 12" id="KW-0418">Kinase</keyword>
<evidence type="ECO:0000313" key="13">
    <source>
        <dbReference type="Proteomes" id="UP000321723"/>
    </source>
</evidence>
<dbReference type="Pfam" id="PF07730">
    <property type="entry name" value="HisKA_3"/>
    <property type="match status" value="1"/>
</dbReference>
<gene>
    <name evidence="11" type="ORF">CHO01_26820</name>
    <name evidence="12" type="ORF">HNR08_003234</name>
</gene>
<dbReference type="InterPro" id="IPR050482">
    <property type="entry name" value="Sensor_HK_TwoCompSys"/>
</dbReference>
<dbReference type="CDD" id="cd16917">
    <property type="entry name" value="HATPase_UhpB-NarQ-NarX-like"/>
    <property type="match status" value="1"/>
</dbReference>
<dbReference type="GO" id="GO:0046983">
    <property type="term" value="F:protein dimerization activity"/>
    <property type="evidence" value="ECO:0007669"/>
    <property type="project" value="InterPro"/>
</dbReference>
<evidence type="ECO:0000256" key="8">
    <source>
        <dbReference type="ARBA" id="ARBA00023012"/>
    </source>
</evidence>
<evidence type="ECO:0000256" key="4">
    <source>
        <dbReference type="ARBA" id="ARBA00022679"/>
    </source>
</evidence>
<dbReference type="PANTHER" id="PTHR24421:SF10">
    <property type="entry name" value="NITRATE_NITRITE SENSOR PROTEIN NARQ"/>
    <property type="match status" value="1"/>
</dbReference>
<reference evidence="11 13" key="1">
    <citation type="submission" date="2019-07" db="EMBL/GenBank/DDBJ databases">
        <title>Whole genome shotgun sequence of Cellulomonas hominis NBRC 16055.</title>
        <authorList>
            <person name="Hosoyama A."/>
            <person name="Uohara A."/>
            <person name="Ohji S."/>
            <person name="Ichikawa N."/>
        </authorList>
    </citation>
    <scope>NUCLEOTIDE SEQUENCE [LARGE SCALE GENOMIC DNA]</scope>
    <source>
        <strain evidence="11 13">NBRC 16055</strain>
    </source>
</reference>
<accession>A0A511FE90</accession>
<organism evidence="11 13">
    <name type="scientific">Cellulomonas hominis</name>
    <dbReference type="NCBI Taxonomy" id="156981"/>
    <lineage>
        <taxon>Bacteria</taxon>
        <taxon>Bacillati</taxon>
        <taxon>Actinomycetota</taxon>
        <taxon>Actinomycetes</taxon>
        <taxon>Micrococcales</taxon>
        <taxon>Cellulomonadaceae</taxon>
        <taxon>Cellulomonas</taxon>
    </lineage>
</organism>
<sequence length="398" mass="40874">MPETPLRRAATRDGLVALGVLAAWTVAVTLLARTDVWHPRWQDAHLWAGVGLAVPLALRRVAPAAGLWLTVVGYPLGYALLTYGSPVQADLHVLPLLVAAYAATRAGAVHPVLTGAAGAASTFALVVGADGVRSLTGPAPTVGDPSDTVLLLALVLAATALGTVAGRLAATTRSLELRNAELRALQAVRERAAVRAERTRIARELHDVVAHHVSAIVVRAQAADRVGGDRPEEYREAVRWIAPAGKEALTAMRSVVRVLRAPDEGGAPLAPLPGLDDLAGVLDRVRGSGLAVDADLPDPLPPCPPEAGLALVRVVQEALTNVLVHSAAARAGVTLAARPGRLTLRVHDAGPARAGTGGTHGGGNGVVHMRERAAACGGTLTAGPGPDGWTVTMEVPVP</sequence>
<dbReference type="Gene3D" id="1.20.5.1930">
    <property type="match status" value="1"/>
</dbReference>
<evidence type="ECO:0000313" key="12">
    <source>
        <dbReference type="EMBL" id="MBB5474498.1"/>
    </source>
</evidence>
<keyword evidence="7" id="KW-0067">ATP-binding</keyword>
<keyword evidence="9" id="KW-0472">Membrane</keyword>
<evidence type="ECO:0000256" key="6">
    <source>
        <dbReference type="ARBA" id="ARBA00022777"/>
    </source>
</evidence>
<evidence type="ECO:0000256" key="3">
    <source>
        <dbReference type="ARBA" id="ARBA00022553"/>
    </source>
</evidence>
<dbReference type="EMBL" id="BJVQ01000041">
    <property type="protein sequence ID" value="GEL47566.1"/>
    <property type="molecule type" value="Genomic_DNA"/>
</dbReference>
<dbReference type="SUPFAM" id="SSF55874">
    <property type="entry name" value="ATPase domain of HSP90 chaperone/DNA topoisomerase II/histidine kinase"/>
    <property type="match status" value="1"/>
</dbReference>
<evidence type="ECO:0000256" key="2">
    <source>
        <dbReference type="ARBA" id="ARBA00012438"/>
    </source>
</evidence>
<dbReference type="PANTHER" id="PTHR24421">
    <property type="entry name" value="NITRATE/NITRITE SENSOR PROTEIN NARX-RELATED"/>
    <property type="match status" value="1"/>
</dbReference>
<evidence type="ECO:0000256" key="9">
    <source>
        <dbReference type="SAM" id="Phobius"/>
    </source>
</evidence>
<dbReference type="GO" id="GO:0000155">
    <property type="term" value="F:phosphorelay sensor kinase activity"/>
    <property type="evidence" value="ECO:0007669"/>
    <property type="project" value="InterPro"/>
</dbReference>
<proteinExistence type="predicted"/>
<dbReference type="OrthoDB" id="227596at2"/>
<keyword evidence="13" id="KW-1185">Reference proteome</keyword>
<keyword evidence="8" id="KW-0902">Two-component regulatory system</keyword>
<reference evidence="12 14" key="2">
    <citation type="submission" date="2020-08" db="EMBL/GenBank/DDBJ databases">
        <title>Sequencing the genomes of 1000 actinobacteria strains.</title>
        <authorList>
            <person name="Klenk H.-P."/>
        </authorList>
    </citation>
    <scope>NUCLEOTIDE SEQUENCE [LARGE SCALE GENOMIC DNA]</scope>
    <source>
        <strain evidence="12 14">DSM 9581</strain>
    </source>
</reference>
<feature type="transmembrane region" description="Helical" evidence="9">
    <location>
        <begin position="15"/>
        <end position="32"/>
    </location>
</feature>
<feature type="transmembrane region" description="Helical" evidence="9">
    <location>
        <begin position="149"/>
        <end position="170"/>
    </location>
</feature>
<keyword evidence="4" id="KW-0808">Transferase</keyword>
<feature type="domain" description="Signal transduction histidine kinase subgroup 3 dimerisation and phosphoacceptor" evidence="10">
    <location>
        <begin position="197"/>
        <end position="263"/>
    </location>
</feature>
<dbReference type="AlphaFoldDB" id="A0A511FE90"/>
<evidence type="ECO:0000259" key="10">
    <source>
        <dbReference type="Pfam" id="PF07730"/>
    </source>
</evidence>
<dbReference type="EC" id="2.7.13.3" evidence="2"/>
<evidence type="ECO:0000256" key="7">
    <source>
        <dbReference type="ARBA" id="ARBA00022840"/>
    </source>
</evidence>
<dbReference type="RefSeq" id="WP_146838776.1">
    <property type="nucleotide sequence ID" value="NZ_BJVQ01000041.1"/>
</dbReference>
<comment type="catalytic activity">
    <reaction evidence="1">
        <text>ATP + protein L-histidine = ADP + protein N-phospho-L-histidine.</text>
        <dbReference type="EC" id="2.7.13.3"/>
    </reaction>
</comment>
<dbReference type="InterPro" id="IPR011712">
    <property type="entry name" value="Sig_transdc_His_kin_sub3_dim/P"/>
</dbReference>
<feature type="transmembrane region" description="Helical" evidence="9">
    <location>
        <begin position="108"/>
        <end position="129"/>
    </location>
</feature>
<feature type="transmembrane region" description="Helical" evidence="9">
    <location>
        <begin position="67"/>
        <end position="87"/>
    </location>
</feature>
<protein>
    <recommendedName>
        <fullName evidence="2">histidine kinase</fullName>
        <ecNumber evidence="2">2.7.13.3</ecNumber>
    </recommendedName>
</protein>
<dbReference type="InterPro" id="IPR036890">
    <property type="entry name" value="HATPase_C_sf"/>
</dbReference>
<name>A0A511FE90_9CELL</name>
<comment type="caution">
    <text evidence="11">The sequence shown here is derived from an EMBL/GenBank/DDBJ whole genome shotgun (WGS) entry which is preliminary data.</text>
</comment>